<dbReference type="STRING" id="295069.SAMN05421856_101599"/>
<dbReference type="InterPro" id="IPR025503">
    <property type="entry name" value="DUF4391"/>
</dbReference>
<evidence type="ECO:0000256" key="1">
    <source>
        <dbReference type="SAM" id="Coils"/>
    </source>
</evidence>
<evidence type="ECO:0000313" key="2">
    <source>
        <dbReference type="EMBL" id="SEM18292.1"/>
    </source>
</evidence>
<evidence type="ECO:0000313" key="3">
    <source>
        <dbReference type="Proteomes" id="UP000199450"/>
    </source>
</evidence>
<name>A0A1H7W9M6_9FLAO</name>
<dbReference type="OrthoDB" id="1433023at2"/>
<keyword evidence="1" id="KW-0175">Coiled coil</keyword>
<keyword evidence="3" id="KW-1185">Reference proteome</keyword>
<dbReference type="Proteomes" id="UP000199450">
    <property type="component" value="Unassembled WGS sequence"/>
</dbReference>
<proteinExistence type="predicted"/>
<dbReference type="EMBL" id="FOBV01000001">
    <property type="protein sequence ID" value="SEM18292.1"/>
    <property type="molecule type" value="Genomic_DNA"/>
</dbReference>
<dbReference type="RefSeq" id="WP_089998320.1">
    <property type="nucleotide sequence ID" value="NZ_FOBV01000001.1"/>
</dbReference>
<protein>
    <recommendedName>
        <fullName evidence="4">DUF4391 domain-containing protein</fullName>
    </recommendedName>
</protein>
<sequence>MNWKEIFKLPDNCTLNIPITKVSLKEQDGITISEAKLLDGSDVQSIRIFGIVSKGNANIPESFDDSQSFVEVYFIVVSLRTDVYGKNYKPVARLIHKLIPHHCLVILQSEDELLSHISLSTKTINKNDQRLRVISDELFSVLIKETQTDFLEALSFANANTINLKSFYEYYLHVIKSYNLIDLTKEFKIRTYEMTEELLIINESVENYQSEINLQQKQLKSVTQMSEKVRINSEIHDLKQKINELQAQIKHGKD</sequence>
<dbReference type="AlphaFoldDB" id="A0A1H7W9M6"/>
<feature type="coiled-coil region" evidence="1">
    <location>
        <begin position="205"/>
        <end position="248"/>
    </location>
</feature>
<reference evidence="3" key="1">
    <citation type="submission" date="2016-10" db="EMBL/GenBank/DDBJ databases">
        <authorList>
            <person name="Varghese N."/>
            <person name="Submissions S."/>
        </authorList>
    </citation>
    <scope>NUCLEOTIDE SEQUENCE [LARGE SCALE GENOMIC DNA]</scope>
    <source>
        <strain evidence="3">DSM 17453</strain>
    </source>
</reference>
<accession>A0A1H7W9M6</accession>
<gene>
    <name evidence="2" type="ORF">SAMN05421856_101599</name>
</gene>
<evidence type="ECO:0008006" key="4">
    <source>
        <dbReference type="Google" id="ProtNLM"/>
    </source>
</evidence>
<organism evidence="2 3">
    <name type="scientific">Chryseobacterium taichungense</name>
    <dbReference type="NCBI Taxonomy" id="295069"/>
    <lineage>
        <taxon>Bacteria</taxon>
        <taxon>Pseudomonadati</taxon>
        <taxon>Bacteroidota</taxon>
        <taxon>Flavobacteriia</taxon>
        <taxon>Flavobacteriales</taxon>
        <taxon>Weeksellaceae</taxon>
        <taxon>Chryseobacterium group</taxon>
        <taxon>Chryseobacterium</taxon>
    </lineage>
</organism>
<dbReference type="Pfam" id="PF14335">
    <property type="entry name" value="DUF4391"/>
    <property type="match status" value="1"/>
</dbReference>